<dbReference type="OrthoDB" id="7684392at2"/>
<keyword evidence="2" id="KW-1185">Reference proteome</keyword>
<accession>A0A1H8SLM0</accession>
<dbReference type="RefSeq" id="WP_093118455.1">
    <property type="nucleotide sequence ID" value="NZ_FODS01000012.1"/>
</dbReference>
<organism evidence="1 2">
    <name type="scientific">Salinihabitans flavidus</name>
    <dbReference type="NCBI Taxonomy" id="569882"/>
    <lineage>
        <taxon>Bacteria</taxon>
        <taxon>Pseudomonadati</taxon>
        <taxon>Pseudomonadota</taxon>
        <taxon>Alphaproteobacteria</taxon>
        <taxon>Rhodobacterales</taxon>
        <taxon>Roseobacteraceae</taxon>
        <taxon>Salinihabitans</taxon>
    </lineage>
</organism>
<proteinExistence type="predicted"/>
<dbReference type="EMBL" id="FODS01000012">
    <property type="protein sequence ID" value="SEO79093.1"/>
    <property type="molecule type" value="Genomic_DNA"/>
</dbReference>
<protein>
    <submittedName>
        <fullName evidence="1">Uncharacterized protein</fullName>
    </submittedName>
</protein>
<dbReference type="SUPFAM" id="SSF53448">
    <property type="entry name" value="Nucleotide-diphospho-sugar transferases"/>
    <property type="match status" value="1"/>
</dbReference>
<dbReference type="Proteomes" id="UP000198893">
    <property type="component" value="Unassembled WGS sequence"/>
</dbReference>
<dbReference type="STRING" id="569882.SAMN04490248_11281"/>
<dbReference type="Gene3D" id="3.90.550.10">
    <property type="entry name" value="Spore Coat Polysaccharide Biosynthesis Protein SpsA, Chain A"/>
    <property type="match status" value="1"/>
</dbReference>
<evidence type="ECO:0000313" key="1">
    <source>
        <dbReference type="EMBL" id="SEO79093.1"/>
    </source>
</evidence>
<dbReference type="InterPro" id="IPR029044">
    <property type="entry name" value="Nucleotide-diphossugar_trans"/>
</dbReference>
<sequence>MASKSVEPPRFNILIVGQSGRLQYEALLFAASLRARSPGFSGRLFVAEPQPGPLWDRDPRIASEEIRETLTELGAEILPFPSRAFGQSYPYGNKIEALAAVPEAEPFVFFDTDTLVLDDLTEVPFDFDRPGASRKVEGTWPKLELYGPGYAQIWKSLYDMFGLDFESSLDRAQPDEYWRRYLYFNAGFFYYRCPREFGARFLDYATAIRDTPPPELACQSLDPWLDQVALPLVIHSFGGGRDALPPGWLDGKTTCHYRLLPLLYARENDEVVAALEETAAPNRIKKLLKQYEPFKRMIYQGRGQKVRALFDQDDLPRKEQAIRNRIKRNGFWMR</sequence>
<gene>
    <name evidence="1" type="ORF">SAMN04490248_11281</name>
</gene>
<reference evidence="1 2" key="1">
    <citation type="submission" date="2016-10" db="EMBL/GenBank/DDBJ databases">
        <authorList>
            <person name="de Groot N.N."/>
        </authorList>
    </citation>
    <scope>NUCLEOTIDE SEQUENCE [LARGE SCALE GENOMIC DNA]</scope>
    <source>
        <strain evidence="1 2">DSM 27842</strain>
    </source>
</reference>
<name>A0A1H8SLM0_9RHOB</name>
<evidence type="ECO:0000313" key="2">
    <source>
        <dbReference type="Proteomes" id="UP000198893"/>
    </source>
</evidence>
<dbReference type="AlphaFoldDB" id="A0A1H8SLM0"/>